<keyword evidence="3" id="KW-1185">Reference proteome</keyword>
<organism evidence="2 3">
    <name type="scientific">Paractinoplanes rishiriensis</name>
    <dbReference type="NCBI Taxonomy" id="1050105"/>
    <lineage>
        <taxon>Bacteria</taxon>
        <taxon>Bacillati</taxon>
        <taxon>Actinomycetota</taxon>
        <taxon>Actinomycetes</taxon>
        <taxon>Micromonosporales</taxon>
        <taxon>Micromonosporaceae</taxon>
        <taxon>Paractinoplanes</taxon>
    </lineage>
</organism>
<evidence type="ECO:0000313" key="2">
    <source>
        <dbReference type="EMBL" id="GIE93871.1"/>
    </source>
</evidence>
<gene>
    <name evidence="2" type="ORF">Ari01nite_13360</name>
</gene>
<accession>A0A919JRL7</accession>
<dbReference type="AlphaFoldDB" id="A0A919JRL7"/>
<name>A0A919JRL7_9ACTN</name>
<comment type="caution">
    <text evidence="2">The sequence shown here is derived from an EMBL/GenBank/DDBJ whole genome shotgun (WGS) entry which is preliminary data.</text>
</comment>
<reference evidence="2" key="1">
    <citation type="submission" date="2021-01" db="EMBL/GenBank/DDBJ databases">
        <title>Whole genome shotgun sequence of Actinoplanes rishiriensis NBRC 108556.</title>
        <authorList>
            <person name="Komaki H."/>
            <person name="Tamura T."/>
        </authorList>
    </citation>
    <scope>NUCLEOTIDE SEQUENCE</scope>
    <source>
        <strain evidence="2">NBRC 108556</strain>
    </source>
</reference>
<protein>
    <submittedName>
        <fullName evidence="2">Uncharacterized protein</fullName>
    </submittedName>
</protein>
<sequence>MAGADIDDAPGLPPQASPEPPAPRPGPGRRRGPVKITVNLLARVMDKLEEITDWTGESKTDAINRAIQLYGLYQDAVRKGETFRLVSADGTQRDVHIL</sequence>
<dbReference type="Proteomes" id="UP000636960">
    <property type="component" value="Unassembled WGS sequence"/>
</dbReference>
<evidence type="ECO:0000256" key="1">
    <source>
        <dbReference type="SAM" id="MobiDB-lite"/>
    </source>
</evidence>
<dbReference type="EMBL" id="BOMV01000007">
    <property type="protein sequence ID" value="GIE93871.1"/>
    <property type="molecule type" value="Genomic_DNA"/>
</dbReference>
<feature type="region of interest" description="Disordered" evidence="1">
    <location>
        <begin position="1"/>
        <end position="33"/>
    </location>
</feature>
<evidence type="ECO:0000313" key="3">
    <source>
        <dbReference type="Proteomes" id="UP000636960"/>
    </source>
</evidence>
<feature type="compositionally biased region" description="Pro residues" evidence="1">
    <location>
        <begin position="11"/>
        <end position="26"/>
    </location>
</feature>
<proteinExistence type="predicted"/>